<dbReference type="HOGENOM" id="CLU_682991_0_0_10"/>
<evidence type="ECO:0008006" key="3">
    <source>
        <dbReference type="Google" id="ProtNLM"/>
    </source>
</evidence>
<gene>
    <name evidence="1" type="ORF">Mucpa_2362</name>
</gene>
<name>H1YI57_9SPHI</name>
<reference evidence="1" key="1">
    <citation type="submission" date="2011-09" db="EMBL/GenBank/DDBJ databases">
        <title>The permanent draft genome of Mucilaginibacter paludis DSM 18603.</title>
        <authorList>
            <consortium name="US DOE Joint Genome Institute (JGI-PGF)"/>
            <person name="Lucas S."/>
            <person name="Han J."/>
            <person name="Lapidus A."/>
            <person name="Bruce D."/>
            <person name="Goodwin L."/>
            <person name="Pitluck S."/>
            <person name="Peters L."/>
            <person name="Kyrpides N."/>
            <person name="Mavromatis K."/>
            <person name="Ivanova N."/>
            <person name="Mikhailova N."/>
            <person name="Held B."/>
            <person name="Detter J.C."/>
            <person name="Tapia R."/>
            <person name="Han C."/>
            <person name="Land M."/>
            <person name="Hauser L."/>
            <person name="Markowitz V."/>
            <person name="Cheng J.-F."/>
            <person name="Hugenholtz P."/>
            <person name="Woyke T."/>
            <person name="Wu D."/>
            <person name="Tindall B."/>
            <person name="Brambilla E."/>
            <person name="Klenk H.-P."/>
            <person name="Eisen J.A."/>
        </authorList>
    </citation>
    <scope>NUCLEOTIDE SEQUENCE [LARGE SCALE GENOMIC DNA]</scope>
    <source>
        <strain evidence="1">DSM 18603</strain>
    </source>
</reference>
<organism evidence="1 2">
    <name type="scientific">Mucilaginibacter paludis DSM 18603</name>
    <dbReference type="NCBI Taxonomy" id="714943"/>
    <lineage>
        <taxon>Bacteria</taxon>
        <taxon>Pseudomonadati</taxon>
        <taxon>Bacteroidota</taxon>
        <taxon>Sphingobacteriia</taxon>
        <taxon>Sphingobacteriales</taxon>
        <taxon>Sphingobacteriaceae</taxon>
        <taxon>Mucilaginibacter</taxon>
    </lineage>
</organism>
<dbReference type="EMBL" id="CM001403">
    <property type="protein sequence ID" value="EHQ26492.1"/>
    <property type="molecule type" value="Genomic_DNA"/>
</dbReference>
<keyword evidence="2" id="KW-1185">Reference proteome</keyword>
<proteinExistence type="predicted"/>
<dbReference type="AlphaFoldDB" id="H1YI57"/>
<dbReference type="Proteomes" id="UP000002774">
    <property type="component" value="Chromosome"/>
</dbReference>
<evidence type="ECO:0000313" key="2">
    <source>
        <dbReference type="Proteomes" id="UP000002774"/>
    </source>
</evidence>
<accession>H1YI57</accession>
<protein>
    <recommendedName>
        <fullName evidence="3">Cthe-2314-like HEPN domain-containing protein</fullName>
    </recommendedName>
</protein>
<sequence>MTMITPTTLDSLKSCMEINNGGLFFSLLKDPENQHFYAAKVKNVKNAYFTPEIDTIRWNDDVIRNSATNSQGFPFDEIIIDVSLSGTLSEYNNRGITFSSQPVEFHFTIQAFVFQGQFSVSRENIKLLNAEQKVTLLFHKNYEQEIDRLGIKLLFEETYQGDEAFTFFTRIWKLVDRTNPTQVTDSSHDYFDEFVECHRNILYSVAMSNIWGRYITTYGSNYYYFQGNKVFPVNLDYNDNRFIFYLENAIEEIYTFYERLAYLFYLFMQPTGLSGAALSFNKLFERKTKKELKQKFPQLANDANYQWFEKRFSKEHKTLSGYRHPLIHYQTSNTFIKGSYNSSVKRIWLANAGGNEQALQQLANDIRAIQRFVNNELAKCRDAFEKAILIVENLPPLGQPPVI</sequence>
<evidence type="ECO:0000313" key="1">
    <source>
        <dbReference type="EMBL" id="EHQ26492.1"/>
    </source>
</evidence>
<dbReference type="STRING" id="714943.Mucpa_2362"/>